<feature type="transmembrane region" description="Helical" evidence="1">
    <location>
        <begin position="215"/>
        <end position="233"/>
    </location>
</feature>
<gene>
    <name evidence="2" type="ORF">HED64_13775</name>
</gene>
<proteinExistence type="predicted"/>
<dbReference type="Pfam" id="PF06966">
    <property type="entry name" value="DUF1295"/>
    <property type="match status" value="1"/>
</dbReference>
<keyword evidence="1" id="KW-0812">Transmembrane</keyword>
<dbReference type="InterPro" id="IPR010721">
    <property type="entry name" value="UstE-like"/>
</dbReference>
<reference evidence="2 3" key="1">
    <citation type="submission" date="2020-04" db="EMBL/GenBank/DDBJ databases">
        <title>Paeniglutamicibacter sp. ANT13_2, a novel actinomycete isolated from sediment in Antarctica.</title>
        <authorList>
            <person name="Sakdapetsiri C."/>
            <person name="Pinyakong O."/>
        </authorList>
    </citation>
    <scope>NUCLEOTIDE SEQUENCE [LARGE SCALE GENOMIC DNA]</scope>
    <source>
        <strain evidence="2 3">ANT13_2</strain>
    </source>
</reference>
<dbReference type="EMBL" id="JAAWVT010000007">
    <property type="protein sequence ID" value="NKG21772.1"/>
    <property type="molecule type" value="Genomic_DNA"/>
</dbReference>
<feature type="transmembrane region" description="Helical" evidence="1">
    <location>
        <begin position="166"/>
        <end position="184"/>
    </location>
</feature>
<accession>A0ABX1G670</accession>
<comment type="caution">
    <text evidence="2">The sequence shown here is derived from an EMBL/GenBank/DDBJ whole genome shotgun (WGS) entry which is preliminary data.</text>
</comment>
<evidence type="ECO:0000313" key="3">
    <source>
        <dbReference type="Proteomes" id="UP000746595"/>
    </source>
</evidence>
<dbReference type="PROSITE" id="PS50244">
    <property type="entry name" value="S5A_REDUCTASE"/>
    <property type="match status" value="1"/>
</dbReference>
<name>A0ABX1G670_9MICC</name>
<organism evidence="2 3">
    <name type="scientific">Paeniglutamicibacter terrestris</name>
    <dbReference type="NCBI Taxonomy" id="2723403"/>
    <lineage>
        <taxon>Bacteria</taxon>
        <taxon>Bacillati</taxon>
        <taxon>Actinomycetota</taxon>
        <taxon>Actinomycetes</taxon>
        <taxon>Micrococcales</taxon>
        <taxon>Micrococcaceae</taxon>
        <taxon>Paeniglutamicibacter</taxon>
    </lineage>
</organism>
<feature type="transmembrane region" description="Helical" evidence="1">
    <location>
        <begin position="65"/>
        <end position="86"/>
    </location>
</feature>
<evidence type="ECO:0000256" key="1">
    <source>
        <dbReference type="SAM" id="Phobius"/>
    </source>
</evidence>
<dbReference type="Gene3D" id="1.20.120.1630">
    <property type="match status" value="1"/>
</dbReference>
<feature type="transmembrane region" description="Helical" evidence="1">
    <location>
        <begin position="239"/>
        <end position="260"/>
    </location>
</feature>
<sequence>MKDKKLRTLIALPVVVLVGALLALAGSDGGALMGPIPVFTLAVAAAFLIQWIAFIPSFLNQTEKYYDLTGTLTYTAITLLVLFAVPEIHGRSLLLAFMVLAWTLRLGSFLFRRISRAGKDDRFDEIKPSFVRFLGVWTIQGLWVTFTAAAAWVAMTSNNPGALDGFALVGFIIWGVGFSLEIVADQQKARFNREPSNKGQFIATGLWSKSRHPNYFGEILLWVGVAIVALPALQGWQWVVVISPVFVALLLIKISGIPLLEKKADSKWGGQVDYEAYKENTPVLIPKILVGTRNSRMVPNRKRNMP</sequence>
<evidence type="ECO:0000313" key="2">
    <source>
        <dbReference type="EMBL" id="NKG21772.1"/>
    </source>
</evidence>
<keyword evidence="1" id="KW-1133">Transmembrane helix</keyword>
<protein>
    <submittedName>
        <fullName evidence="2">DUF1295 domain-containing protein</fullName>
    </submittedName>
</protein>
<dbReference type="PANTHER" id="PTHR32251">
    <property type="entry name" value="3-OXO-5-ALPHA-STEROID 4-DEHYDROGENASE"/>
    <property type="match status" value="1"/>
</dbReference>
<feature type="transmembrane region" description="Helical" evidence="1">
    <location>
        <begin position="131"/>
        <end position="154"/>
    </location>
</feature>
<dbReference type="Proteomes" id="UP000746595">
    <property type="component" value="Unassembled WGS sequence"/>
</dbReference>
<keyword evidence="1" id="KW-0472">Membrane</keyword>
<keyword evidence="3" id="KW-1185">Reference proteome</keyword>
<dbReference type="PANTHER" id="PTHR32251:SF17">
    <property type="entry name" value="STEROID 5-ALPHA REDUCTASE C-TERMINAL DOMAIN-CONTAINING PROTEIN"/>
    <property type="match status" value="1"/>
</dbReference>
<dbReference type="RefSeq" id="WP_168152621.1">
    <property type="nucleotide sequence ID" value="NZ_JAAWVT010000007.1"/>
</dbReference>
<feature type="transmembrane region" description="Helical" evidence="1">
    <location>
        <begin position="35"/>
        <end position="53"/>
    </location>
</feature>
<feature type="transmembrane region" description="Helical" evidence="1">
    <location>
        <begin position="92"/>
        <end position="111"/>
    </location>
</feature>